<evidence type="ECO:0000259" key="3">
    <source>
        <dbReference type="Pfam" id="PF13845"/>
    </source>
</evidence>
<name>A0ABS2LEQ2_9CELL</name>
<dbReference type="Pfam" id="PF13845">
    <property type="entry name" value="Septum_form"/>
    <property type="match status" value="1"/>
</dbReference>
<keyword evidence="1" id="KW-1133">Transmembrane helix</keyword>
<feature type="domain" description="DUF4190" evidence="2">
    <location>
        <begin position="31"/>
        <end position="82"/>
    </location>
</feature>
<sequence length="219" mass="22128">MSHPASPHGYDPDVFYAPGWQPAAPRIEPLAVVALPTGLLLGPVGVGIGAAALARIRRDGTRGTGLAWAGIALGVAVTLTAIAVVVALFVGRAATAPLPADVSEPRSAHARQLVLGNCLAELPDDGEVSSVRVVPCADPHEAQVVARTDFAADAVWPGQDAAGARVSRVCSPAVLAGDAPTEGIELVVWSPSEASWAQGDRTGLCVAATGEAVEGSLID</sequence>
<keyword evidence="5" id="KW-1185">Reference proteome</keyword>
<reference evidence="4 5" key="1">
    <citation type="submission" date="2021-01" db="EMBL/GenBank/DDBJ databases">
        <title>Sequencing the genomes of 1000 actinobacteria strains.</title>
        <authorList>
            <person name="Klenk H.-P."/>
        </authorList>
    </citation>
    <scope>NUCLEOTIDE SEQUENCE [LARGE SCALE GENOMIC DNA]</scope>
    <source>
        <strain evidence="4 5">DSM 46000</strain>
    </source>
</reference>
<evidence type="ECO:0000256" key="1">
    <source>
        <dbReference type="SAM" id="Phobius"/>
    </source>
</evidence>
<dbReference type="InterPro" id="IPR026004">
    <property type="entry name" value="Septum_form"/>
</dbReference>
<dbReference type="InterPro" id="IPR025241">
    <property type="entry name" value="DUF4190"/>
</dbReference>
<proteinExistence type="predicted"/>
<dbReference type="EMBL" id="JAFBBO010000001">
    <property type="protein sequence ID" value="MBM7478899.1"/>
    <property type="molecule type" value="Genomic_DNA"/>
</dbReference>
<dbReference type="Proteomes" id="UP000698059">
    <property type="component" value="Unassembled WGS sequence"/>
</dbReference>
<gene>
    <name evidence="4" type="ORF">JOD49_001819</name>
</gene>
<evidence type="ECO:0000313" key="5">
    <source>
        <dbReference type="Proteomes" id="UP000698059"/>
    </source>
</evidence>
<evidence type="ECO:0000259" key="2">
    <source>
        <dbReference type="Pfam" id="PF13828"/>
    </source>
</evidence>
<keyword evidence="1" id="KW-0472">Membrane</keyword>
<protein>
    <recommendedName>
        <fullName evidence="6">Regulator of septum formation</fullName>
    </recommendedName>
</protein>
<feature type="transmembrane region" description="Helical" evidence="1">
    <location>
        <begin position="66"/>
        <end position="90"/>
    </location>
</feature>
<feature type="transmembrane region" description="Helical" evidence="1">
    <location>
        <begin position="30"/>
        <end position="54"/>
    </location>
</feature>
<evidence type="ECO:0000313" key="4">
    <source>
        <dbReference type="EMBL" id="MBM7478899.1"/>
    </source>
</evidence>
<keyword evidence="1" id="KW-0812">Transmembrane</keyword>
<evidence type="ECO:0008006" key="6">
    <source>
        <dbReference type="Google" id="ProtNLM"/>
    </source>
</evidence>
<accession>A0ABS2LEQ2</accession>
<dbReference type="Pfam" id="PF13828">
    <property type="entry name" value="DUF4190"/>
    <property type="match status" value="1"/>
</dbReference>
<dbReference type="RefSeq" id="WP_307822464.1">
    <property type="nucleotide sequence ID" value="NZ_BAAAVF010000012.1"/>
</dbReference>
<comment type="caution">
    <text evidence="4">The sequence shown here is derived from an EMBL/GenBank/DDBJ whole genome shotgun (WGS) entry which is preliminary data.</text>
</comment>
<feature type="domain" description="Septum formation-related" evidence="3">
    <location>
        <begin position="116"/>
        <end position="207"/>
    </location>
</feature>
<organism evidence="4 5">
    <name type="scientific">Oerskovia jenensis</name>
    <dbReference type="NCBI Taxonomy" id="162169"/>
    <lineage>
        <taxon>Bacteria</taxon>
        <taxon>Bacillati</taxon>
        <taxon>Actinomycetota</taxon>
        <taxon>Actinomycetes</taxon>
        <taxon>Micrococcales</taxon>
        <taxon>Cellulomonadaceae</taxon>
        <taxon>Oerskovia</taxon>
    </lineage>
</organism>